<dbReference type="Proteomes" id="UP000308652">
    <property type="component" value="Unassembled WGS sequence"/>
</dbReference>
<keyword evidence="2" id="KW-1185">Reference proteome</keyword>
<accession>A0A5C3LH04</accession>
<sequence>MPLVKFGLWIVSSNLRRMHCREPVGDSTLGPGRMSFSVIKGSRRGTLVVHDAFDAYDRDFKELGVVSIRSYFRASGVIPLAEANITLPMDWTNPTQLLVILIQRYR</sequence>
<organism evidence="1 2">
    <name type="scientific">Crucibulum laeve</name>
    <dbReference type="NCBI Taxonomy" id="68775"/>
    <lineage>
        <taxon>Eukaryota</taxon>
        <taxon>Fungi</taxon>
        <taxon>Dikarya</taxon>
        <taxon>Basidiomycota</taxon>
        <taxon>Agaricomycotina</taxon>
        <taxon>Agaricomycetes</taxon>
        <taxon>Agaricomycetidae</taxon>
        <taxon>Agaricales</taxon>
        <taxon>Agaricineae</taxon>
        <taxon>Nidulariaceae</taxon>
        <taxon>Crucibulum</taxon>
    </lineage>
</organism>
<name>A0A5C3LH04_9AGAR</name>
<protein>
    <submittedName>
        <fullName evidence="1">Uncharacterized protein</fullName>
    </submittedName>
</protein>
<reference evidence="1 2" key="1">
    <citation type="journal article" date="2019" name="Nat. Ecol. Evol.">
        <title>Megaphylogeny resolves global patterns of mushroom evolution.</title>
        <authorList>
            <person name="Varga T."/>
            <person name="Krizsan K."/>
            <person name="Foldi C."/>
            <person name="Dima B."/>
            <person name="Sanchez-Garcia M."/>
            <person name="Sanchez-Ramirez S."/>
            <person name="Szollosi G.J."/>
            <person name="Szarkandi J.G."/>
            <person name="Papp V."/>
            <person name="Albert L."/>
            <person name="Andreopoulos W."/>
            <person name="Angelini C."/>
            <person name="Antonin V."/>
            <person name="Barry K.W."/>
            <person name="Bougher N.L."/>
            <person name="Buchanan P."/>
            <person name="Buyck B."/>
            <person name="Bense V."/>
            <person name="Catcheside P."/>
            <person name="Chovatia M."/>
            <person name="Cooper J."/>
            <person name="Damon W."/>
            <person name="Desjardin D."/>
            <person name="Finy P."/>
            <person name="Geml J."/>
            <person name="Haridas S."/>
            <person name="Hughes K."/>
            <person name="Justo A."/>
            <person name="Karasinski D."/>
            <person name="Kautmanova I."/>
            <person name="Kiss B."/>
            <person name="Kocsube S."/>
            <person name="Kotiranta H."/>
            <person name="LaButti K.M."/>
            <person name="Lechner B.E."/>
            <person name="Liimatainen K."/>
            <person name="Lipzen A."/>
            <person name="Lukacs Z."/>
            <person name="Mihaltcheva S."/>
            <person name="Morgado L.N."/>
            <person name="Niskanen T."/>
            <person name="Noordeloos M.E."/>
            <person name="Ohm R.A."/>
            <person name="Ortiz-Santana B."/>
            <person name="Ovrebo C."/>
            <person name="Racz N."/>
            <person name="Riley R."/>
            <person name="Savchenko A."/>
            <person name="Shiryaev A."/>
            <person name="Soop K."/>
            <person name="Spirin V."/>
            <person name="Szebenyi C."/>
            <person name="Tomsovsky M."/>
            <person name="Tulloss R.E."/>
            <person name="Uehling J."/>
            <person name="Grigoriev I.V."/>
            <person name="Vagvolgyi C."/>
            <person name="Papp T."/>
            <person name="Martin F.M."/>
            <person name="Miettinen O."/>
            <person name="Hibbett D.S."/>
            <person name="Nagy L.G."/>
        </authorList>
    </citation>
    <scope>NUCLEOTIDE SEQUENCE [LARGE SCALE GENOMIC DNA]</scope>
    <source>
        <strain evidence="1 2">CBS 166.37</strain>
    </source>
</reference>
<evidence type="ECO:0000313" key="1">
    <source>
        <dbReference type="EMBL" id="TFK32157.1"/>
    </source>
</evidence>
<dbReference type="AlphaFoldDB" id="A0A5C3LH04"/>
<gene>
    <name evidence="1" type="ORF">BDQ12DRAFT_692887</name>
</gene>
<dbReference type="EMBL" id="ML213684">
    <property type="protein sequence ID" value="TFK32157.1"/>
    <property type="molecule type" value="Genomic_DNA"/>
</dbReference>
<evidence type="ECO:0000313" key="2">
    <source>
        <dbReference type="Proteomes" id="UP000308652"/>
    </source>
</evidence>
<proteinExistence type="predicted"/>